<protein>
    <submittedName>
        <fullName evidence="1">Uncharacterized protein</fullName>
    </submittedName>
</protein>
<dbReference type="Proteomes" id="UP000828048">
    <property type="component" value="Chromosome 1"/>
</dbReference>
<dbReference type="EMBL" id="CM037151">
    <property type="protein sequence ID" value="KAH7842296.1"/>
    <property type="molecule type" value="Genomic_DNA"/>
</dbReference>
<gene>
    <name evidence="1" type="ORF">Vadar_003722</name>
</gene>
<name>A0ACB7XMX8_9ERIC</name>
<evidence type="ECO:0000313" key="2">
    <source>
        <dbReference type="Proteomes" id="UP000828048"/>
    </source>
</evidence>
<comment type="caution">
    <text evidence="1">The sequence shown here is derived from an EMBL/GenBank/DDBJ whole genome shotgun (WGS) entry which is preliminary data.</text>
</comment>
<reference evidence="1 2" key="1">
    <citation type="journal article" date="2021" name="Hortic Res">
        <title>High-quality reference genome and annotation aids understanding of berry development for evergreen blueberry (Vaccinium darrowii).</title>
        <authorList>
            <person name="Yu J."/>
            <person name="Hulse-Kemp A.M."/>
            <person name="Babiker E."/>
            <person name="Staton M."/>
        </authorList>
    </citation>
    <scope>NUCLEOTIDE SEQUENCE [LARGE SCALE GENOMIC DNA]</scope>
    <source>
        <strain evidence="2">cv. NJ 8807/NJ 8810</strain>
        <tissue evidence="1">Young leaf</tissue>
    </source>
</reference>
<keyword evidence="2" id="KW-1185">Reference proteome</keyword>
<accession>A0ACB7XMX8</accession>
<sequence length="305" mass="34484">MEGEVKNLIEVLLSIPSSLCFCYFISSRIPRGKYRLLSLLPIFSLFTLLPLRFTYAFPTAVAAFFITWLTNFKLLLFAFDMGPLSSNPPKSLPLFITLASLPVKITNPRKFPIYPSDVLIAISNMAARAVVGLELEPPSNEPYFATSLQDFWGKRWNLMVTNNLRHTVYDPVRSAFKGVLGRERAALPAVMAAFIVSGLMHELLFYYVTRVSPTWEMTGFFVLHGMCVVAELVAKRAVSDRWRLRWAVSGPLTVGFVVATSFWLFFPPITNGGADAKIIQEFKWFADFTKGELILVCDKILRLLY</sequence>
<proteinExistence type="predicted"/>
<organism evidence="1 2">
    <name type="scientific">Vaccinium darrowii</name>
    <dbReference type="NCBI Taxonomy" id="229202"/>
    <lineage>
        <taxon>Eukaryota</taxon>
        <taxon>Viridiplantae</taxon>
        <taxon>Streptophyta</taxon>
        <taxon>Embryophyta</taxon>
        <taxon>Tracheophyta</taxon>
        <taxon>Spermatophyta</taxon>
        <taxon>Magnoliopsida</taxon>
        <taxon>eudicotyledons</taxon>
        <taxon>Gunneridae</taxon>
        <taxon>Pentapetalae</taxon>
        <taxon>asterids</taxon>
        <taxon>Ericales</taxon>
        <taxon>Ericaceae</taxon>
        <taxon>Vaccinioideae</taxon>
        <taxon>Vaccinieae</taxon>
        <taxon>Vaccinium</taxon>
    </lineage>
</organism>
<evidence type="ECO:0000313" key="1">
    <source>
        <dbReference type="EMBL" id="KAH7842296.1"/>
    </source>
</evidence>